<evidence type="ECO:0000259" key="12">
    <source>
        <dbReference type="PROSITE" id="PS51671"/>
    </source>
</evidence>
<dbReference type="NCBIfam" id="NF008759">
    <property type="entry name" value="PRK11790.1"/>
    <property type="match status" value="1"/>
</dbReference>
<keyword evidence="13" id="KW-0378">Hydrolase</keyword>
<dbReference type="CDD" id="cd12176">
    <property type="entry name" value="PGDH_3"/>
    <property type="match status" value="1"/>
</dbReference>
<dbReference type="Pfam" id="PF02826">
    <property type="entry name" value="2-Hacid_dh_C"/>
    <property type="match status" value="1"/>
</dbReference>
<dbReference type="InterPro" id="IPR002912">
    <property type="entry name" value="ACT_dom"/>
</dbReference>
<dbReference type="GO" id="GO:0051287">
    <property type="term" value="F:NAD binding"/>
    <property type="evidence" value="ECO:0007669"/>
    <property type="project" value="InterPro"/>
</dbReference>
<reference evidence="13 14" key="1">
    <citation type="submission" date="2017-06" db="EMBL/GenBank/DDBJ databases">
        <title>Raineya orbicola gen. nov., sp. nov. a slightly thermophilic bacterium of the phylum Bacteroidetes and the description of Raineyaceae fam. nov.</title>
        <authorList>
            <person name="Albuquerque L."/>
            <person name="Polonia A.R.M."/>
            <person name="Barroso C."/>
            <person name="Froufe H.J.C."/>
            <person name="Lage O."/>
            <person name="Lobo-Da-Cunha A."/>
            <person name="Egas C."/>
            <person name="Da Costa M.S."/>
        </authorList>
    </citation>
    <scope>NUCLEOTIDE SEQUENCE [LARGE SCALE GENOMIC DNA]</scope>
    <source>
        <strain evidence="13 14">SPSPC-11</strain>
    </source>
</reference>
<evidence type="ECO:0000256" key="11">
    <source>
        <dbReference type="ARBA" id="ARBA00048731"/>
    </source>
</evidence>
<dbReference type="GO" id="GO:0004617">
    <property type="term" value="F:phosphoglycerate dehydrogenase activity"/>
    <property type="evidence" value="ECO:0007669"/>
    <property type="project" value="UniProtKB-EC"/>
</dbReference>
<dbReference type="EC" id="1.1.1.95" evidence="5"/>
<dbReference type="InterPro" id="IPR006140">
    <property type="entry name" value="D-isomer_DH_NAD-bd"/>
</dbReference>
<dbReference type="FunFam" id="3.40.50.720:FF:000041">
    <property type="entry name" value="D-3-phosphoglycerate dehydrogenase"/>
    <property type="match status" value="1"/>
</dbReference>
<keyword evidence="14" id="KW-1185">Reference proteome</keyword>
<dbReference type="OrthoDB" id="1522997at2"/>
<comment type="catalytic activity">
    <reaction evidence="10">
        <text>(R)-2-hydroxyglutarate + NAD(+) = 2-oxoglutarate + NADH + H(+)</text>
        <dbReference type="Rhea" id="RHEA:49612"/>
        <dbReference type="ChEBI" id="CHEBI:15378"/>
        <dbReference type="ChEBI" id="CHEBI:15801"/>
        <dbReference type="ChEBI" id="CHEBI:16810"/>
        <dbReference type="ChEBI" id="CHEBI:57540"/>
        <dbReference type="ChEBI" id="CHEBI:57945"/>
        <dbReference type="EC" id="1.1.1.399"/>
    </reaction>
</comment>
<dbReference type="SUPFAM" id="SSF55021">
    <property type="entry name" value="ACT-like"/>
    <property type="match status" value="1"/>
</dbReference>
<dbReference type="InterPro" id="IPR036412">
    <property type="entry name" value="HAD-like_sf"/>
</dbReference>
<comment type="caution">
    <text evidence="13">The sequence shown here is derived from an EMBL/GenBank/DDBJ whole genome shotgun (WGS) entry which is preliminary data.</text>
</comment>
<dbReference type="NCBIfam" id="TIGR01488">
    <property type="entry name" value="HAD-SF-IB"/>
    <property type="match status" value="1"/>
</dbReference>
<comment type="catalytic activity">
    <reaction evidence="11">
        <text>(2R)-3-phosphoglycerate + NAD(+) = 3-phosphooxypyruvate + NADH + H(+)</text>
        <dbReference type="Rhea" id="RHEA:12641"/>
        <dbReference type="ChEBI" id="CHEBI:15378"/>
        <dbReference type="ChEBI" id="CHEBI:18110"/>
        <dbReference type="ChEBI" id="CHEBI:57540"/>
        <dbReference type="ChEBI" id="CHEBI:57945"/>
        <dbReference type="ChEBI" id="CHEBI:58272"/>
        <dbReference type="EC" id="1.1.1.95"/>
    </reaction>
</comment>
<evidence type="ECO:0000256" key="5">
    <source>
        <dbReference type="ARBA" id="ARBA00013143"/>
    </source>
</evidence>
<evidence type="ECO:0000256" key="3">
    <source>
        <dbReference type="ARBA" id="ARBA00005854"/>
    </source>
</evidence>
<dbReference type="GO" id="GO:0006564">
    <property type="term" value="P:L-serine biosynthetic process"/>
    <property type="evidence" value="ECO:0007669"/>
    <property type="project" value="UniProtKB-ARBA"/>
</dbReference>
<dbReference type="Gene3D" id="1.10.150.210">
    <property type="entry name" value="Phosphoserine phosphatase, domain 2"/>
    <property type="match status" value="1"/>
</dbReference>
<dbReference type="AlphaFoldDB" id="A0A2N3IBK1"/>
<dbReference type="CDD" id="cd04901">
    <property type="entry name" value="ACT_3PGDH"/>
    <property type="match status" value="1"/>
</dbReference>
<dbReference type="InterPro" id="IPR050418">
    <property type="entry name" value="D-iso_2-hydroxyacid_DH_PdxB"/>
</dbReference>
<comment type="similarity">
    <text evidence="3">Belongs to the D-isomer specific 2-hydroxyacid dehydrogenase family.</text>
</comment>
<proteinExistence type="inferred from homology"/>
<dbReference type="Pfam" id="PF00389">
    <property type="entry name" value="2-Hacid_dh"/>
    <property type="match status" value="1"/>
</dbReference>
<evidence type="ECO:0000256" key="8">
    <source>
        <dbReference type="ARBA" id="ARBA00023027"/>
    </source>
</evidence>
<evidence type="ECO:0000256" key="2">
    <source>
        <dbReference type="ARBA" id="ARBA00005216"/>
    </source>
</evidence>
<dbReference type="Proteomes" id="UP000233387">
    <property type="component" value="Unassembled WGS sequence"/>
</dbReference>
<evidence type="ECO:0000313" key="13">
    <source>
        <dbReference type="EMBL" id="PKQ67645.1"/>
    </source>
</evidence>
<dbReference type="PROSITE" id="PS00065">
    <property type="entry name" value="D_2_HYDROXYACID_DH_1"/>
    <property type="match status" value="1"/>
</dbReference>
<dbReference type="EMBL" id="NKXO01000032">
    <property type="protein sequence ID" value="PKQ67645.1"/>
    <property type="molecule type" value="Genomic_DNA"/>
</dbReference>
<comment type="function">
    <text evidence="1">Catalyzes the reversible oxidation of 3-phospho-D-glycerate to 3-phosphonooxypyruvate, the first step of the phosphorylated L-serine biosynthesis pathway. Also catalyzes the reversible oxidation of 2-hydroxyglutarate to 2-oxoglutarate.</text>
</comment>
<keyword evidence="7" id="KW-0560">Oxidoreductase</keyword>
<dbReference type="PROSITE" id="PS00671">
    <property type="entry name" value="D_2_HYDROXYACID_DH_3"/>
    <property type="match status" value="1"/>
</dbReference>
<dbReference type="InterPro" id="IPR029752">
    <property type="entry name" value="D-isomer_DH_CS1"/>
</dbReference>
<dbReference type="Gene3D" id="3.40.50.720">
    <property type="entry name" value="NAD(P)-binding Rossmann-like Domain"/>
    <property type="match status" value="2"/>
</dbReference>
<name>A0A2N3IBK1_9BACT</name>
<dbReference type="SUPFAM" id="SSF52283">
    <property type="entry name" value="Formate/glycerate dehydrogenase catalytic domain-like"/>
    <property type="match status" value="1"/>
</dbReference>
<dbReference type="SUPFAM" id="SSF51735">
    <property type="entry name" value="NAD(P)-binding Rossmann-fold domains"/>
    <property type="match status" value="1"/>
</dbReference>
<dbReference type="UniPathway" id="UPA00135">
    <property type="reaction ID" value="UER00196"/>
</dbReference>
<dbReference type="InterPro" id="IPR045865">
    <property type="entry name" value="ACT-like_dom_sf"/>
</dbReference>
<accession>A0A2N3IBK1</accession>
<evidence type="ECO:0000256" key="10">
    <source>
        <dbReference type="ARBA" id="ARBA00048126"/>
    </source>
</evidence>
<dbReference type="Gene3D" id="3.40.50.1000">
    <property type="entry name" value="HAD superfamily/HAD-like"/>
    <property type="match status" value="1"/>
</dbReference>
<dbReference type="EC" id="1.1.1.399" evidence="4"/>
<dbReference type="InterPro" id="IPR029753">
    <property type="entry name" value="D-isomer_DH_CS"/>
</dbReference>
<dbReference type="Pfam" id="PF12710">
    <property type="entry name" value="HAD"/>
    <property type="match status" value="1"/>
</dbReference>
<dbReference type="GO" id="GO:0047545">
    <property type="term" value="F:(S)-2-hydroxyglutarate dehydrogenase activity"/>
    <property type="evidence" value="ECO:0007669"/>
    <property type="project" value="UniProtKB-ARBA"/>
</dbReference>
<dbReference type="PANTHER" id="PTHR43761:SF1">
    <property type="entry name" value="D-ISOMER SPECIFIC 2-HYDROXYACID DEHYDROGENASE CATALYTIC DOMAIN-CONTAINING PROTEIN-RELATED"/>
    <property type="match status" value="1"/>
</dbReference>
<dbReference type="InterPro" id="IPR006139">
    <property type="entry name" value="D-isomer_2_OHA_DH_cat_dom"/>
</dbReference>
<organism evidence="13 14">
    <name type="scientific">Raineya orbicola</name>
    <dbReference type="NCBI Taxonomy" id="2016530"/>
    <lineage>
        <taxon>Bacteria</taxon>
        <taxon>Pseudomonadati</taxon>
        <taxon>Bacteroidota</taxon>
        <taxon>Cytophagia</taxon>
        <taxon>Cytophagales</taxon>
        <taxon>Raineyaceae</taxon>
        <taxon>Raineya</taxon>
    </lineage>
</organism>
<feature type="domain" description="ACT" evidence="12">
    <location>
        <begin position="559"/>
        <end position="628"/>
    </location>
</feature>
<evidence type="ECO:0000313" key="14">
    <source>
        <dbReference type="Proteomes" id="UP000233387"/>
    </source>
</evidence>
<dbReference type="RefSeq" id="WP_101359254.1">
    <property type="nucleotide sequence ID" value="NZ_NKXO01000032.1"/>
</dbReference>
<dbReference type="GO" id="GO:0016787">
    <property type="term" value="F:hydrolase activity"/>
    <property type="evidence" value="ECO:0007669"/>
    <property type="project" value="UniProtKB-KW"/>
</dbReference>
<evidence type="ECO:0000256" key="1">
    <source>
        <dbReference type="ARBA" id="ARBA00003800"/>
    </source>
</evidence>
<dbReference type="Pfam" id="PF22629">
    <property type="entry name" value="ACT_AHAS_ss"/>
    <property type="match status" value="1"/>
</dbReference>
<comment type="pathway">
    <text evidence="2">Amino-acid biosynthesis; L-serine biosynthesis; L-serine from 3-phospho-D-glycerate: step 1/3.</text>
</comment>
<sequence>MKSYIIIDFDSTFTQVEGLDELARIALKNTPDGKERIAQIQQITHEGMEGKISFADALRERVRLLSAHQNHISELIDFLKTKVSPSIERNKQFFKQFADNVLIISSGFREFIVPIVSEYGIKPENVFANSFLFDENGNIIGYDTSNLLAQNEGKVLQLKALNLEGEVYVIGDGYTDYQMREAGLANRFYAFTENIKRESVTAKADYVLPNLDEFLFIHKLPMQVSYPKHRIKVLLLENVHPKAKAIFEKEGYQVELLKTALNEAELCEAIREVSILGIRSKTNVTAKVLENAEKLIAVGAFCIGTNQIDLKTCMHKGIAVFNAPYSNTRSVVELAIGEMIMLTRRIFEKSNLTHKGIWDKSATNSREIRGKKLGIVGYGNIGSQLSVVAEALGMQVYFYDIVDKLALGNARKCNSLDELLREADFVSLHVDGREENTHLIGEREFGLMKEGVIFLNLARGHIVDIEALVKNLKTGKIAGAAVDVFPYEPKNNEEEFISELRGLPNVILTPHIGGSTEEAQENIGEYVPQKLIDYINTGSTYASVNMPNLQLPAQKDAHRLLHIHKNTAGILAQINQVLASHQINILGQYLKTNEEIGYVITDIDKEYSKDVITALKRIENTIKFRILY</sequence>
<evidence type="ECO:0000256" key="6">
    <source>
        <dbReference type="ARBA" id="ARBA00021582"/>
    </source>
</evidence>
<evidence type="ECO:0000256" key="4">
    <source>
        <dbReference type="ARBA" id="ARBA00013001"/>
    </source>
</evidence>
<dbReference type="InterPro" id="IPR036291">
    <property type="entry name" value="NAD(P)-bd_dom_sf"/>
</dbReference>
<dbReference type="InterPro" id="IPR023214">
    <property type="entry name" value="HAD_sf"/>
</dbReference>
<dbReference type="PANTHER" id="PTHR43761">
    <property type="entry name" value="D-ISOMER SPECIFIC 2-HYDROXYACID DEHYDROGENASE FAMILY PROTEIN (AFU_ORTHOLOGUE AFUA_1G13630)"/>
    <property type="match status" value="1"/>
</dbReference>
<evidence type="ECO:0000256" key="7">
    <source>
        <dbReference type="ARBA" id="ARBA00023002"/>
    </source>
</evidence>
<gene>
    <name evidence="13" type="ORF">Rain11_1990</name>
</gene>
<dbReference type="Gene3D" id="3.30.70.260">
    <property type="match status" value="1"/>
</dbReference>
<dbReference type="InterPro" id="IPR054480">
    <property type="entry name" value="AHAS_small-like_ACT"/>
</dbReference>
<dbReference type="SUPFAM" id="SSF56784">
    <property type="entry name" value="HAD-like"/>
    <property type="match status" value="1"/>
</dbReference>
<evidence type="ECO:0000256" key="9">
    <source>
        <dbReference type="ARBA" id="ARBA00030455"/>
    </source>
</evidence>
<protein>
    <recommendedName>
        <fullName evidence="6">D-3-phosphoglycerate dehydrogenase</fullName>
        <ecNumber evidence="4">1.1.1.399</ecNumber>
        <ecNumber evidence="5">1.1.1.95</ecNumber>
    </recommendedName>
    <alternativeName>
        <fullName evidence="9">2-oxoglutarate reductase</fullName>
    </alternativeName>
</protein>
<keyword evidence="8" id="KW-0520">NAD</keyword>
<dbReference type="PROSITE" id="PS51671">
    <property type="entry name" value="ACT"/>
    <property type="match status" value="1"/>
</dbReference>